<dbReference type="Gene3D" id="3.20.20.70">
    <property type="entry name" value="Aldolase class I"/>
    <property type="match status" value="1"/>
</dbReference>
<evidence type="ECO:0000313" key="11">
    <source>
        <dbReference type="EMBL" id="EFL44488.1"/>
    </source>
</evidence>
<organism evidence="11 12">
    <name type="scientific">Fannyhessea vaginae PB189-T1-4</name>
    <dbReference type="NCBI Taxonomy" id="866774"/>
    <lineage>
        <taxon>Bacteria</taxon>
        <taxon>Bacillati</taxon>
        <taxon>Actinomycetota</taxon>
        <taxon>Coriobacteriia</taxon>
        <taxon>Coriobacteriales</taxon>
        <taxon>Atopobiaceae</taxon>
        <taxon>Fannyhessea</taxon>
    </lineage>
</organism>
<comment type="caution">
    <text evidence="11">The sequence shown here is derived from an EMBL/GenBank/DDBJ whole genome shotgun (WGS) entry which is preliminary data.</text>
</comment>
<dbReference type="HAMAP" id="MF_00135">
    <property type="entry name" value="PRAI"/>
    <property type="match status" value="1"/>
</dbReference>
<keyword evidence="8 9" id="KW-0413">Isomerase</keyword>
<accession>A0ABN0B163</accession>
<dbReference type="SUPFAM" id="SSF51366">
    <property type="entry name" value="Ribulose-phoshate binding barrel"/>
    <property type="match status" value="1"/>
</dbReference>
<keyword evidence="7 9" id="KW-0057">Aromatic amino acid biosynthesis</keyword>
<comment type="catalytic activity">
    <reaction evidence="1 9">
        <text>N-(5-phospho-beta-D-ribosyl)anthranilate = 1-(2-carboxyphenylamino)-1-deoxy-D-ribulose 5-phosphate</text>
        <dbReference type="Rhea" id="RHEA:21540"/>
        <dbReference type="ChEBI" id="CHEBI:18277"/>
        <dbReference type="ChEBI" id="CHEBI:58613"/>
        <dbReference type="EC" id="5.3.1.24"/>
    </reaction>
</comment>
<dbReference type="InterPro" id="IPR044643">
    <property type="entry name" value="TrpF_fam"/>
</dbReference>
<evidence type="ECO:0000256" key="6">
    <source>
        <dbReference type="ARBA" id="ARBA00022822"/>
    </source>
</evidence>
<dbReference type="EC" id="5.3.1.24" evidence="3 9"/>
<keyword evidence="6 9" id="KW-0822">Tryptophan biosynthesis</keyword>
<evidence type="ECO:0000256" key="5">
    <source>
        <dbReference type="ARBA" id="ARBA00022605"/>
    </source>
</evidence>
<dbReference type="InterPro" id="IPR013785">
    <property type="entry name" value="Aldolase_TIM"/>
</dbReference>
<evidence type="ECO:0000259" key="10">
    <source>
        <dbReference type="Pfam" id="PF00697"/>
    </source>
</evidence>
<comment type="pathway">
    <text evidence="2 9">Amino-acid biosynthesis; L-tryptophan biosynthesis; L-tryptophan from chorismate: step 3/5.</text>
</comment>
<evidence type="ECO:0000256" key="1">
    <source>
        <dbReference type="ARBA" id="ARBA00001164"/>
    </source>
</evidence>
<dbReference type="PANTHER" id="PTHR42894:SF1">
    <property type="entry name" value="N-(5'-PHOSPHORIBOSYL)ANTHRANILATE ISOMERASE"/>
    <property type="match status" value="1"/>
</dbReference>
<dbReference type="CDD" id="cd00405">
    <property type="entry name" value="PRAI"/>
    <property type="match status" value="1"/>
</dbReference>
<dbReference type="GO" id="GO:0004640">
    <property type="term" value="F:phosphoribosylanthranilate isomerase activity"/>
    <property type="evidence" value="ECO:0007669"/>
    <property type="project" value="UniProtKB-EC"/>
</dbReference>
<evidence type="ECO:0000256" key="4">
    <source>
        <dbReference type="ARBA" id="ARBA00022272"/>
    </source>
</evidence>
<evidence type="ECO:0000256" key="8">
    <source>
        <dbReference type="ARBA" id="ARBA00023235"/>
    </source>
</evidence>
<reference evidence="11 12" key="1">
    <citation type="submission" date="2010-08" db="EMBL/GenBank/DDBJ databases">
        <authorList>
            <person name="Durkin A.S."/>
            <person name="Madupu R."/>
            <person name="Torralba M."/>
            <person name="Gillis M."/>
            <person name="Methe B."/>
            <person name="Sutton G."/>
            <person name="Nelson K.E."/>
        </authorList>
    </citation>
    <scope>NUCLEOTIDE SEQUENCE [LARGE SCALE GENOMIC DNA]</scope>
    <source>
        <strain evidence="11 12">PB189-T1-4</strain>
    </source>
</reference>
<evidence type="ECO:0000313" key="12">
    <source>
        <dbReference type="Proteomes" id="UP000004431"/>
    </source>
</evidence>
<comment type="similarity">
    <text evidence="9">Belongs to the TrpF family.</text>
</comment>
<dbReference type="PANTHER" id="PTHR42894">
    <property type="entry name" value="N-(5'-PHOSPHORIBOSYL)ANTHRANILATE ISOMERASE"/>
    <property type="match status" value="1"/>
</dbReference>
<dbReference type="EMBL" id="AEDQ01000014">
    <property type="protein sequence ID" value="EFL44488.1"/>
    <property type="molecule type" value="Genomic_DNA"/>
</dbReference>
<feature type="domain" description="N-(5'phosphoribosyl) anthranilate isomerase (PRAI)" evidence="10">
    <location>
        <begin position="8"/>
        <end position="197"/>
    </location>
</feature>
<gene>
    <name evidence="9 11" type="primary">trpF</name>
    <name evidence="11" type="ORF">HMPREF9248_1123</name>
</gene>
<evidence type="ECO:0000256" key="2">
    <source>
        <dbReference type="ARBA" id="ARBA00004664"/>
    </source>
</evidence>
<dbReference type="Proteomes" id="UP000004431">
    <property type="component" value="Unassembled WGS sequence"/>
</dbReference>
<dbReference type="Pfam" id="PF00697">
    <property type="entry name" value="PRAI"/>
    <property type="match status" value="1"/>
</dbReference>
<dbReference type="InterPro" id="IPR011060">
    <property type="entry name" value="RibuloseP-bd_barrel"/>
</dbReference>
<dbReference type="InterPro" id="IPR001240">
    <property type="entry name" value="PRAI_dom"/>
</dbReference>
<evidence type="ECO:0000256" key="3">
    <source>
        <dbReference type="ARBA" id="ARBA00012572"/>
    </source>
</evidence>
<dbReference type="RefSeq" id="WP_006303760.1">
    <property type="nucleotide sequence ID" value="NZ_AEDQ01000014.1"/>
</dbReference>
<keyword evidence="5 9" id="KW-0028">Amino-acid biosynthesis</keyword>
<evidence type="ECO:0000256" key="9">
    <source>
        <dbReference type="HAMAP-Rule" id="MF_00135"/>
    </source>
</evidence>
<keyword evidence="12" id="KW-1185">Reference proteome</keyword>
<proteinExistence type="inferred from homology"/>
<protein>
    <recommendedName>
        <fullName evidence="4 9">N-(5'-phosphoribosyl)anthranilate isomerase</fullName>
        <shortName evidence="9">PRAI</shortName>
        <ecNumber evidence="3 9">5.3.1.24</ecNumber>
    </recommendedName>
</protein>
<name>A0ABN0B163_9ACTN</name>
<sequence>MIGTKLCGVTNPAIIPCINACMPTYVGFMFYQQSKRFIPMDAARALKAQLNPHITCVGVFVNAEPNTVAQALERGVCDVAQLHGTEDNAYIRALTRLTHKPIIQAFCVKDKNTILRANNSIAPMVLLDAGGGSGTCFDWRLLCSVNRPYILAGGLAPHNVYQALCTASRYHAPVAVDVSSGIETNGVKDANKITAFMHEVARFNHEHANTH</sequence>
<evidence type="ECO:0000256" key="7">
    <source>
        <dbReference type="ARBA" id="ARBA00023141"/>
    </source>
</evidence>